<dbReference type="CDD" id="cd00347">
    <property type="entry name" value="Flavin_utilizing_monoxygenases"/>
    <property type="match status" value="1"/>
</dbReference>
<sequence length="382" mass="42545">MQPVGNLARGGCGIYFGGSNAVDIDLFYELAVPAHMGRSEAQVYHETLDELSLADTLGFHGAWLVEHHFMREYSHSSAPETVLAAASQRTRNLRLGHAVVVLPYNHAIRVAERAAALDILSHGRLEMGIGRGFSPKEYQIFGNRMADSRLHLQEGLQILRQAGGGAFSHHGKLYDFSDLDILPKPLQQPHPPLWAAAVSPATFQWAAQEAIGVLSGPFKPWFLIKQDLRAYKKTWREHHGDGPVQAGQNGNFAMTIGCLCLEDAAEARRLAEGFTWYYQRLLDQTRPVLVQLRESYEYYHRLGFLEPLLRRGLSLQLLETMGMVVVGDPDTCRRRLARYARAGVNRLILAVGAGMVPSEVTQRSLRLLADEVLPALRTPSPH</sequence>
<dbReference type="AlphaFoldDB" id="E6QBH9"/>
<dbReference type="InterPro" id="IPR050766">
    <property type="entry name" value="Bact_Lucif_Oxidored"/>
</dbReference>
<dbReference type="GO" id="GO:0004497">
    <property type="term" value="F:monooxygenase activity"/>
    <property type="evidence" value="ECO:0007669"/>
    <property type="project" value="UniProtKB-KW"/>
</dbReference>
<dbReference type="PANTHER" id="PTHR30137">
    <property type="entry name" value="LUCIFERASE-LIKE MONOOXYGENASE"/>
    <property type="match status" value="1"/>
</dbReference>
<dbReference type="GO" id="GO:0005829">
    <property type="term" value="C:cytosol"/>
    <property type="evidence" value="ECO:0007669"/>
    <property type="project" value="TreeGrafter"/>
</dbReference>
<dbReference type="PANTHER" id="PTHR30137:SF8">
    <property type="entry name" value="BLR5498 PROTEIN"/>
    <property type="match status" value="1"/>
</dbReference>
<feature type="domain" description="Luciferase-like" evidence="3">
    <location>
        <begin position="37"/>
        <end position="345"/>
    </location>
</feature>
<dbReference type="SUPFAM" id="SSF51679">
    <property type="entry name" value="Bacterial luciferase-like"/>
    <property type="match status" value="1"/>
</dbReference>
<evidence type="ECO:0000256" key="2">
    <source>
        <dbReference type="ARBA" id="ARBA00023033"/>
    </source>
</evidence>
<evidence type="ECO:0000313" key="4">
    <source>
        <dbReference type="EMBL" id="CBI04555.1"/>
    </source>
</evidence>
<dbReference type="Gene3D" id="3.20.20.30">
    <property type="entry name" value="Luciferase-like domain"/>
    <property type="match status" value="1"/>
</dbReference>
<keyword evidence="2" id="KW-0503">Monooxygenase</keyword>
<name>E6QBH9_9ZZZZ</name>
<dbReference type="EMBL" id="CABP01000070">
    <property type="protein sequence ID" value="CBI04555.1"/>
    <property type="molecule type" value="Genomic_DNA"/>
</dbReference>
<proteinExistence type="predicted"/>
<dbReference type="InterPro" id="IPR036661">
    <property type="entry name" value="Luciferase-like_sf"/>
</dbReference>
<accession>E6QBH9</accession>
<reference evidence="4" key="1">
    <citation type="submission" date="2009-10" db="EMBL/GenBank/DDBJ databases">
        <title>Diversity of trophic interactions inside an arsenic-rich microbial ecosystem.</title>
        <authorList>
            <person name="Bertin P.N."/>
            <person name="Heinrich-Salmeron A."/>
            <person name="Pelletier E."/>
            <person name="Goulhen-Chollet F."/>
            <person name="Arsene-Ploetze F."/>
            <person name="Gallien S."/>
            <person name="Calteau A."/>
            <person name="Vallenet D."/>
            <person name="Casiot C."/>
            <person name="Chane-Woon-Ming B."/>
            <person name="Giloteaux L."/>
            <person name="Barakat M."/>
            <person name="Bonnefoy V."/>
            <person name="Bruneel O."/>
            <person name="Chandler M."/>
            <person name="Cleiss J."/>
            <person name="Duran R."/>
            <person name="Elbaz-Poulichet F."/>
            <person name="Fonknechten N."/>
            <person name="Lauga B."/>
            <person name="Mornico D."/>
            <person name="Ortet P."/>
            <person name="Schaeffer C."/>
            <person name="Siguier P."/>
            <person name="Alexander Thil Smith A."/>
            <person name="Van Dorsselaer A."/>
            <person name="Weissenbach J."/>
            <person name="Medigue C."/>
            <person name="Le Paslier D."/>
        </authorList>
    </citation>
    <scope>NUCLEOTIDE SEQUENCE</scope>
</reference>
<organism evidence="4">
    <name type="scientific">mine drainage metagenome</name>
    <dbReference type="NCBI Taxonomy" id="410659"/>
    <lineage>
        <taxon>unclassified sequences</taxon>
        <taxon>metagenomes</taxon>
        <taxon>ecological metagenomes</taxon>
    </lineage>
</organism>
<dbReference type="InterPro" id="IPR011251">
    <property type="entry name" value="Luciferase-like_dom"/>
</dbReference>
<dbReference type="GO" id="GO:0016705">
    <property type="term" value="F:oxidoreductase activity, acting on paired donors, with incorporation or reduction of molecular oxygen"/>
    <property type="evidence" value="ECO:0007669"/>
    <property type="project" value="InterPro"/>
</dbReference>
<evidence type="ECO:0000256" key="1">
    <source>
        <dbReference type="ARBA" id="ARBA00023002"/>
    </source>
</evidence>
<gene>
    <name evidence="4" type="ORF">CARN5_2014</name>
</gene>
<protein>
    <submittedName>
        <fullName evidence="4">Putative LuxA-like protein</fullName>
    </submittedName>
</protein>
<comment type="caution">
    <text evidence="4">The sequence shown here is derived from an EMBL/GenBank/DDBJ whole genome shotgun (WGS) entry which is preliminary data.</text>
</comment>
<dbReference type="Pfam" id="PF00296">
    <property type="entry name" value="Bac_luciferase"/>
    <property type="match status" value="1"/>
</dbReference>
<keyword evidence="1" id="KW-0560">Oxidoreductase</keyword>
<evidence type="ECO:0000259" key="3">
    <source>
        <dbReference type="Pfam" id="PF00296"/>
    </source>
</evidence>